<evidence type="ECO:0000256" key="3">
    <source>
        <dbReference type="ARBA" id="ARBA00022806"/>
    </source>
</evidence>
<dbReference type="SUPFAM" id="SSF52540">
    <property type="entry name" value="P-loop containing nucleoside triphosphate hydrolases"/>
    <property type="match status" value="1"/>
</dbReference>
<feature type="non-terminal residue" evidence="6">
    <location>
        <position position="1"/>
    </location>
</feature>
<feature type="domain" description="UvrD-like helicase C-terminal" evidence="5">
    <location>
        <begin position="7"/>
        <end position="100"/>
    </location>
</feature>
<dbReference type="InterPro" id="IPR027417">
    <property type="entry name" value="P-loop_NTPase"/>
</dbReference>
<evidence type="ECO:0000256" key="4">
    <source>
        <dbReference type="ARBA" id="ARBA00022840"/>
    </source>
</evidence>
<dbReference type="InterPro" id="IPR000212">
    <property type="entry name" value="DNA_helicase_UvrD/REP"/>
</dbReference>
<dbReference type="GO" id="GO:0043138">
    <property type="term" value="F:3'-5' DNA helicase activity"/>
    <property type="evidence" value="ECO:0007669"/>
    <property type="project" value="TreeGrafter"/>
</dbReference>
<evidence type="ECO:0000259" key="5">
    <source>
        <dbReference type="Pfam" id="PF13361"/>
    </source>
</evidence>
<dbReference type="GO" id="GO:0000725">
    <property type="term" value="P:recombinational repair"/>
    <property type="evidence" value="ECO:0007669"/>
    <property type="project" value="TreeGrafter"/>
</dbReference>
<dbReference type="Pfam" id="PF21196">
    <property type="entry name" value="PcrA_UvrD_tudor"/>
    <property type="match status" value="1"/>
</dbReference>
<name>X1JWD9_9ZZZZ</name>
<gene>
    <name evidence="6" type="ORF">S03H2_45840</name>
</gene>
<dbReference type="AlphaFoldDB" id="X1JWD9"/>
<dbReference type="InterPro" id="IPR014017">
    <property type="entry name" value="DNA_helicase_UvrD-like_C"/>
</dbReference>
<sequence>FTSANTSEENEIPGLAEYLQNVSLLTDQDTETEEDKEKVTLMTVHSAKGLEFQYVYVAGLEENLFPSYMSVYDPKDLEEERRLFYVAVTRAEKQVYLCFAATRYRYGKLENPRPSRFIREIDGEYLDWININNKTGSNGFTWHKSTYSQKGYQKHYLRNTSSKKSGLNWTPAGKVKLSKNNFYNLEADDPVNIQPGMAVEHNSFGIGKVLSLEGEYPDTRATVFFRNHGQKRLLLRFAKLKIINN</sequence>
<evidence type="ECO:0000256" key="1">
    <source>
        <dbReference type="ARBA" id="ARBA00022741"/>
    </source>
</evidence>
<dbReference type="GO" id="GO:0033202">
    <property type="term" value="C:DNA helicase complex"/>
    <property type="evidence" value="ECO:0007669"/>
    <property type="project" value="TreeGrafter"/>
</dbReference>
<keyword evidence="4" id="KW-0067">ATP-binding</keyword>
<evidence type="ECO:0000313" key="6">
    <source>
        <dbReference type="EMBL" id="GAH74098.1"/>
    </source>
</evidence>
<dbReference type="Gene3D" id="3.40.50.300">
    <property type="entry name" value="P-loop containing nucleotide triphosphate hydrolases"/>
    <property type="match status" value="1"/>
</dbReference>
<dbReference type="GO" id="GO:0005829">
    <property type="term" value="C:cytosol"/>
    <property type="evidence" value="ECO:0007669"/>
    <property type="project" value="TreeGrafter"/>
</dbReference>
<keyword evidence="2" id="KW-0378">Hydrolase</keyword>
<dbReference type="GO" id="GO:0005524">
    <property type="term" value="F:ATP binding"/>
    <property type="evidence" value="ECO:0007669"/>
    <property type="project" value="UniProtKB-KW"/>
</dbReference>
<dbReference type="GO" id="GO:0016787">
    <property type="term" value="F:hydrolase activity"/>
    <property type="evidence" value="ECO:0007669"/>
    <property type="project" value="UniProtKB-KW"/>
</dbReference>
<dbReference type="Pfam" id="PF13361">
    <property type="entry name" value="UvrD_C"/>
    <property type="match status" value="1"/>
</dbReference>
<dbReference type="PANTHER" id="PTHR11070">
    <property type="entry name" value="UVRD / RECB / PCRA DNA HELICASE FAMILY MEMBER"/>
    <property type="match status" value="1"/>
</dbReference>
<keyword evidence="3" id="KW-0347">Helicase</keyword>
<reference evidence="6" key="1">
    <citation type="journal article" date="2014" name="Front. Microbiol.">
        <title>High frequency of phylogenetically diverse reductive dehalogenase-homologous genes in deep subseafloor sedimentary metagenomes.</title>
        <authorList>
            <person name="Kawai M."/>
            <person name="Futagami T."/>
            <person name="Toyoda A."/>
            <person name="Takaki Y."/>
            <person name="Nishi S."/>
            <person name="Hori S."/>
            <person name="Arai W."/>
            <person name="Tsubouchi T."/>
            <person name="Morono Y."/>
            <person name="Uchiyama I."/>
            <person name="Ito T."/>
            <person name="Fujiyama A."/>
            <person name="Inagaki F."/>
            <person name="Takami H."/>
        </authorList>
    </citation>
    <scope>NUCLEOTIDE SEQUENCE</scope>
    <source>
        <strain evidence="6">Expedition CK06-06</strain>
    </source>
</reference>
<dbReference type="CDD" id="cd18807">
    <property type="entry name" value="SF1_C_UvrD"/>
    <property type="match status" value="1"/>
</dbReference>
<protein>
    <recommendedName>
        <fullName evidence="5">UvrD-like helicase C-terminal domain-containing protein</fullName>
    </recommendedName>
</protein>
<comment type="caution">
    <text evidence="6">The sequence shown here is derived from an EMBL/GenBank/DDBJ whole genome shotgun (WGS) entry which is preliminary data.</text>
</comment>
<dbReference type="GO" id="GO:0003677">
    <property type="term" value="F:DNA binding"/>
    <property type="evidence" value="ECO:0007669"/>
    <property type="project" value="InterPro"/>
</dbReference>
<proteinExistence type="predicted"/>
<accession>X1JWD9</accession>
<organism evidence="6">
    <name type="scientific">marine sediment metagenome</name>
    <dbReference type="NCBI Taxonomy" id="412755"/>
    <lineage>
        <taxon>unclassified sequences</taxon>
        <taxon>metagenomes</taxon>
        <taxon>ecological metagenomes</taxon>
    </lineage>
</organism>
<dbReference type="EMBL" id="BARU01028746">
    <property type="protein sequence ID" value="GAH74098.1"/>
    <property type="molecule type" value="Genomic_DNA"/>
</dbReference>
<dbReference type="PANTHER" id="PTHR11070:SF2">
    <property type="entry name" value="ATP-DEPENDENT DNA HELICASE SRS2"/>
    <property type="match status" value="1"/>
</dbReference>
<keyword evidence="1" id="KW-0547">Nucleotide-binding</keyword>
<evidence type="ECO:0000256" key="2">
    <source>
        <dbReference type="ARBA" id="ARBA00022801"/>
    </source>
</evidence>